<keyword evidence="5" id="KW-0732">Signal</keyword>
<dbReference type="EMBL" id="JAKUCV010004515">
    <property type="protein sequence ID" value="KAJ4835131.1"/>
    <property type="molecule type" value="Genomic_DNA"/>
</dbReference>
<keyword evidence="4 6" id="KW-0964">Secreted</keyword>
<reference evidence="7" key="1">
    <citation type="submission" date="2022-02" db="EMBL/GenBank/DDBJ databases">
        <authorList>
            <person name="Henning P.M."/>
            <person name="McCubbin A.G."/>
            <person name="Shore J.S."/>
        </authorList>
    </citation>
    <scope>NUCLEOTIDE SEQUENCE</scope>
    <source>
        <strain evidence="7">F60SS</strain>
        <tissue evidence="7">Leaves</tissue>
    </source>
</reference>
<evidence type="ECO:0000313" key="7">
    <source>
        <dbReference type="EMBL" id="KAJ4835131.1"/>
    </source>
</evidence>
<keyword evidence="3 6" id="KW-0713">Self-incompatibility</keyword>
<dbReference type="InterPro" id="IPR010264">
    <property type="entry name" value="Self-incomp_S1"/>
</dbReference>
<dbReference type="Pfam" id="PF05938">
    <property type="entry name" value="Self-incomp_S1"/>
    <property type="match status" value="1"/>
</dbReference>
<accession>A0A9Q0FRL2</accession>
<sequence>MIGGQILIVHCKSKEDDLGVKQLGPSQSFMFSFHHREWPFGRTLFFCKFSWAGGSGWFDIYRQSRDEDKCTDKKYFWNIKQNGPCLNKCEGEPSGMAIWTNTILLPVLLGWRVWL</sequence>
<dbReference type="AlphaFoldDB" id="A0A9Q0FRL2"/>
<protein>
    <recommendedName>
        <fullName evidence="6">S-protein homolog</fullName>
    </recommendedName>
</protein>
<dbReference type="PANTHER" id="PTHR31232">
    <property type="match status" value="1"/>
</dbReference>
<feature type="non-terminal residue" evidence="7">
    <location>
        <position position="1"/>
    </location>
</feature>
<evidence type="ECO:0000256" key="5">
    <source>
        <dbReference type="ARBA" id="ARBA00022729"/>
    </source>
</evidence>
<evidence type="ECO:0000256" key="2">
    <source>
        <dbReference type="ARBA" id="ARBA00005581"/>
    </source>
</evidence>
<comment type="similarity">
    <text evidence="2 6">Belongs to the plant self-incompatibility (S1) protein family.</text>
</comment>
<reference evidence="7" key="2">
    <citation type="journal article" date="2023" name="Plants (Basel)">
        <title>Annotation of the Turnera subulata (Passifloraceae) Draft Genome Reveals the S-Locus Evolved after the Divergence of Turneroideae from Passifloroideae in a Stepwise Manner.</title>
        <authorList>
            <person name="Henning P.M."/>
            <person name="Roalson E.H."/>
            <person name="Mir W."/>
            <person name="McCubbin A.G."/>
            <person name="Shore J.S."/>
        </authorList>
    </citation>
    <scope>NUCLEOTIDE SEQUENCE</scope>
    <source>
        <strain evidence="7">F60SS</strain>
    </source>
</reference>
<name>A0A9Q0FRL2_9ROSI</name>
<gene>
    <name evidence="7" type="ORF">Tsubulata_041541</name>
</gene>
<evidence type="ECO:0000256" key="4">
    <source>
        <dbReference type="ARBA" id="ARBA00022525"/>
    </source>
</evidence>
<comment type="caution">
    <text evidence="7">The sequence shown here is derived from an EMBL/GenBank/DDBJ whole genome shotgun (WGS) entry which is preliminary data.</text>
</comment>
<evidence type="ECO:0000313" key="8">
    <source>
        <dbReference type="Proteomes" id="UP001141552"/>
    </source>
</evidence>
<dbReference type="GO" id="GO:0005576">
    <property type="term" value="C:extracellular region"/>
    <property type="evidence" value="ECO:0007669"/>
    <property type="project" value="UniProtKB-SubCell"/>
</dbReference>
<dbReference type="OrthoDB" id="1900999at2759"/>
<organism evidence="7 8">
    <name type="scientific">Turnera subulata</name>
    <dbReference type="NCBI Taxonomy" id="218843"/>
    <lineage>
        <taxon>Eukaryota</taxon>
        <taxon>Viridiplantae</taxon>
        <taxon>Streptophyta</taxon>
        <taxon>Embryophyta</taxon>
        <taxon>Tracheophyta</taxon>
        <taxon>Spermatophyta</taxon>
        <taxon>Magnoliopsida</taxon>
        <taxon>eudicotyledons</taxon>
        <taxon>Gunneridae</taxon>
        <taxon>Pentapetalae</taxon>
        <taxon>rosids</taxon>
        <taxon>fabids</taxon>
        <taxon>Malpighiales</taxon>
        <taxon>Passifloraceae</taxon>
        <taxon>Turnera</taxon>
    </lineage>
</organism>
<dbReference type="Proteomes" id="UP001141552">
    <property type="component" value="Unassembled WGS sequence"/>
</dbReference>
<dbReference type="GO" id="GO:0060320">
    <property type="term" value="P:rejection of self pollen"/>
    <property type="evidence" value="ECO:0007669"/>
    <property type="project" value="UniProtKB-KW"/>
</dbReference>
<dbReference type="PANTHER" id="PTHR31232:SF149">
    <property type="entry name" value="S-PROTEIN HOMOLOG"/>
    <property type="match status" value="1"/>
</dbReference>
<evidence type="ECO:0000256" key="3">
    <source>
        <dbReference type="ARBA" id="ARBA00022471"/>
    </source>
</evidence>
<keyword evidence="8" id="KW-1185">Reference proteome</keyword>
<proteinExistence type="inferred from homology"/>
<evidence type="ECO:0000256" key="6">
    <source>
        <dbReference type="RuleBase" id="RU367044"/>
    </source>
</evidence>
<comment type="subcellular location">
    <subcellularLocation>
        <location evidence="1 6">Secreted</location>
    </subcellularLocation>
</comment>
<evidence type="ECO:0000256" key="1">
    <source>
        <dbReference type="ARBA" id="ARBA00004613"/>
    </source>
</evidence>